<dbReference type="InterPro" id="IPR018062">
    <property type="entry name" value="HTH_AraC-typ_CS"/>
</dbReference>
<dbReference type="InterPro" id="IPR011051">
    <property type="entry name" value="RmlC_Cupin_sf"/>
</dbReference>
<dbReference type="RefSeq" id="WP_073052824.1">
    <property type="nucleotide sequence ID" value="NZ_FQUP01000001.1"/>
</dbReference>
<dbReference type="STRING" id="1122133.SAMN02745157_1571"/>
<dbReference type="EMBL" id="FQUP01000001">
    <property type="protein sequence ID" value="SHF07244.1"/>
    <property type="molecule type" value="Genomic_DNA"/>
</dbReference>
<reference evidence="5 6" key="1">
    <citation type="submission" date="2016-11" db="EMBL/GenBank/DDBJ databases">
        <authorList>
            <person name="Jaros S."/>
            <person name="Januszkiewicz K."/>
            <person name="Wedrychowicz H."/>
        </authorList>
    </citation>
    <scope>NUCLEOTIDE SEQUENCE [LARGE SCALE GENOMIC DNA]</scope>
    <source>
        <strain evidence="5 6">DSM 19436</strain>
    </source>
</reference>
<dbReference type="InterPro" id="IPR009057">
    <property type="entry name" value="Homeodomain-like_sf"/>
</dbReference>
<dbReference type="OrthoDB" id="9816011at2"/>
<dbReference type="PROSITE" id="PS00041">
    <property type="entry name" value="HTH_ARAC_FAMILY_1"/>
    <property type="match status" value="1"/>
</dbReference>
<protein>
    <submittedName>
        <fullName evidence="5">AraC-type DNA-binding protein</fullName>
    </submittedName>
</protein>
<evidence type="ECO:0000259" key="4">
    <source>
        <dbReference type="PROSITE" id="PS01124"/>
    </source>
</evidence>
<dbReference type="PANTHER" id="PTHR43280:SF27">
    <property type="entry name" value="TRANSCRIPTIONAL REGULATOR MTLR"/>
    <property type="match status" value="1"/>
</dbReference>
<dbReference type="PROSITE" id="PS01124">
    <property type="entry name" value="HTH_ARAC_FAMILY_2"/>
    <property type="match status" value="1"/>
</dbReference>
<evidence type="ECO:0000313" key="6">
    <source>
        <dbReference type="Proteomes" id="UP000184485"/>
    </source>
</evidence>
<keyword evidence="2 5" id="KW-0238">DNA-binding</keyword>
<evidence type="ECO:0000313" key="5">
    <source>
        <dbReference type="EMBL" id="SHF07244.1"/>
    </source>
</evidence>
<evidence type="ECO:0000256" key="3">
    <source>
        <dbReference type="ARBA" id="ARBA00023163"/>
    </source>
</evidence>
<keyword evidence="1" id="KW-0805">Transcription regulation</keyword>
<accession>A0A1M4YN62</accession>
<gene>
    <name evidence="5" type="ORF">SAMN02745157_1571</name>
</gene>
<dbReference type="GO" id="GO:0003700">
    <property type="term" value="F:DNA-binding transcription factor activity"/>
    <property type="evidence" value="ECO:0007669"/>
    <property type="project" value="InterPro"/>
</dbReference>
<dbReference type="GO" id="GO:0043565">
    <property type="term" value="F:sequence-specific DNA binding"/>
    <property type="evidence" value="ECO:0007669"/>
    <property type="project" value="InterPro"/>
</dbReference>
<dbReference type="SUPFAM" id="SSF46689">
    <property type="entry name" value="Homeodomain-like"/>
    <property type="match status" value="2"/>
</dbReference>
<proteinExistence type="predicted"/>
<dbReference type="SMART" id="SM00342">
    <property type="entry name" value="HTH_ARAC"/>
    <property type="match status" value="1"/>
</dbReference>
<dbReference type="Proteomes" id="UP000184485">
    <property type="component" value="Unassembled WGS sequence"/>
</dbReference>
<keyword evidence="3" id="KW-0804">Transcription</keyword>
<organism evidence="5 6">
    <name type="scientific">Kaistia soli DSM 19436</name>
    <dbReference type="NCBI Taxonomy" id="1122133"/>
    <lineage>
        <taxon>Bacteria</taxon>
        <taxon>Pseudomonadati</taxon>
        <taxon>Pseudomonadota</taxon>
        <taxon>Alphaproteobacteria</taxon>
        <taxon>Hyphomicrobiales</taxon>
        <taxon>Kaistiaceae</taxon>
        <taxon>Kaistia</taxon>
    </lineage>
</organism>
<dbReference type="PANTHER" id="PTHR43280">
    <property type="entry name" value="ARAC-FAMILY TRANSCRIPTIONAL REGULATOR"/>
    <property type="match status" value="1"/>
</dbReference>
<evidence type="ECO:0000256" key="1">
    <source>
        <dbReference type="ARBA" id="ARBA00023015"/>
    </source>
</evidence>
<name>A0A1M4YN62_9HYPH</name>
<dbReference type="Pfam" id="PF12833">
    <property type="entry name" value="HTH_18"/>
    <property type="match status" value="1"/>
</dbReference>
<dbReference type="SUPFAM" id="SSF51182">
    <property type="entry name" value="RmlC-like cupins"/>
    <property type="match status" value="1"/>
</dbReference>
<dbReference type="AlphaFoldDB" id="A0A1M4YN62"/>
<dbReference type="Gene3D" id="1.10.10.60">
    <property type="entry name" value="Homeodomain-like"/>
    <property type="match status" value="2"/>
</dbReference>
<sequence>MGFERRIVPDFEVIVCAPEESFRWNVHDYPHHLAKWHYHPEYELHLIQHSAGEMMIGDYVGGFEAGSLVLTGPGVPHNWVSRIQPGERVANRDMLIQFSQEFADKVAGLCPEFDVVGDLFEDAARGIEFSGATAEAGRRLLLSIGSAHGAARLLLFLELMTVLARNPRERRILSRAAPAPGQQVRSSEKIETAITFILENSAQPIRLTQLSALCGMEATAFSRFFKKQTGHTFARYVNCMRVHAACNLLASSDMPITDICFEVGFNNIANFNRQFVKICGRSPSAYRRDARRIGQAPRPEALAEVRV</sequence>
<dbReference type="InterPro" id="IPR018060">
    <property type="entry name" value="HTH_AraC"/>
</dbReference>
<keyword evidence="6" id="KW-1185">Reference proteome</keyword>
<feature type="domain" description="HTH araC/xylS-type" evidence="4">
    <location>
        <begin position="191"/>
        <end position="289"/>
    </location>
</feature>
<dbReference type="CDD" id="cd06976">
    <property type="entry name" value="cupin_MtlR-like_N"/>
    <property type="match status" value="1"/>
</dbReference>
<evidence type="ECO:0000256" key="2">
    <source>
        <dbReference type="ARBA" id="ARBA00023125"/>
    </source>
</evidence>